<feature type="region of interest" description="Disordered" evidence="1">
    <location>
        <begin position="923"/>
        <end position="958"/>
    </location>
</feature>
<gene>
    <name evidence="2" type="ORF">BGW38_005806</name>
</gene>
<dbReference type="Gene3D" id="3.80.10.10">
    <property type="entry name" value="Ribonuclease Inhibitor"/>
    <property type="match status" value="1"/>
</dbReference>
<feature type="compositionally biased region" description="Low complexity" evidence="1">
    <location>
        <begin position="407"/>
        <end position="422"/>
    </location>
</feature>
<keyword evidence="3" id="KW-1185">Reference proteome</keyword>
<evidence type="ECO:0008006" key="4">
    <source>
        <dbReference type="Google" id="ProtNLM"/>
    </source>
</evidence>
<feature type="region of interest" description="Disordered" evidence="1">
    <location>
        <begin position="407"/>
        <end position="455"/>
    </location>
</feature>
<feature type="region of interest" description="Disordered" evidence="1">
    <location>
        <begin position="162"/>
        <end position="201"/>
    </location>
</feature>
<proteinExistence type="predicted"/>
<dbReference type="EMBL" id="JAABOA010000369">
    <property type="protein sequence ID" value="KAF9584625.1"/>
    <property type="molecule type" value="Genomic_DNA"/>
</dbReference>
<organism evidence="2 3">
    <name type="scientific">Lunasporangiospora selenospora</name>
    <dbReference type="NCBI Taxonomy" id="979761"/>
    <lineage>
        <taxon>Eukaryota</taxon>
        <taxon>Fungi</taxon>
        <taxon>Fungi incertae sedis</taxon>
        <taxon>Mucoromycota</taxon>
        <taxon>Mortierellomycotina</taxon>
        <taxon>Mortierellomycetes</taxon>
        <taxon>Mortierellales</taxon>
        <taxon>Mortierellaceae</taxon>
        <taxon>Lunasporangiospora</taxon>
    </lineage>
</organism>
<comment type="caution">
    <text evidence="2">The sequence shown here is derived from an EMBL/GenBank/DDBJ whole genome shotgun (WGS) entry which is preliminary data.</text>
</comment>
<feature type="region of interest" description="Disordered" evidence="1">
    <location>
        <begin position="88"/>
        <end position="145"/>
    </location>
</feature>
<dbReference type="SUPFAM" id="SSF52047">
    <property type="entry name" value="RNI-like"/>
    <property type="match status" value="1"/>
</dbReference>
<feature type="compositionally biased region" description="Low complexity" evidence="1">
    <location>
        <begin position="217"/>
        <end position="230"/>
    </location>
</feature>
<evidence type="ECO:0000313" key="3">
    <source>
        <dbReference type="Proteomes" id="UP000780801"/>
    </source>
</evidence>
<name>A0A9P6FZF3_9FUNG</name>
<dbReference type="AlphaFoldDB" id="A0A9P6FZF3"/>
<feature type="compositionally biased region" description="Low complexity" evidence="1">
    <location>
        <begin position="434"/>
        <end position="445"/>
    </location>
</feature>
<feature type="compositionally biased region" description="Low complexity" evidence="1">
    <location>
        <begin position="88"/>
        <end position="107"/>
    </location>
</feature>
<accession>A0A9P6FZF3</accession>
<feature type="compositionally biased region" description="Low complexity" evidence="1">
    <location>
        <begin position="186"/>
        <end position="201"/>
    </location>
</feature>
<sequence>MHITELPAEHFHYILAYLDLPDQHSLLLTCSVLFDKVVPVLYRSPFRALAAFDGWHQALLSPVAIAANQNQSTASVAASHANTTRATASVSWGSSSPGASPGINSSPHSNGRPFRGYGHGHGNHLSSSFSSVNSTSSSSASSNQTSTAATSTVAATSYRGPGAVLVSTSPPSPTSTRRPAPLVSIPSGPSTVSTTAASPTSLTGTHAYFPTTGATLPHQQQPPSAAALQQPRPPNLVFGRQSTQRRLERQRQRAIRRLKLRKIAQLLQLLIACTTIQARLLPALRYPGYGQQWNRAPCRINYLKHFTDHRGAGEIMVRGFHLLFADLVPWVDVADGSCLAEDWEEEEDLEEDEDEDEEDGASLCGECCDCIEYRGIQEDSEMDMVREGLILGSEEYEELNQRTVGSLNGLSSRTSTGSSGNGKAVSIVGRKKSSSTSTPSGSGTPIMLSRRKSDQVINRHSRMLNEPRQRRPSQLLMIRPKPRRPPMTPLPIPGKEAYKVLHQIQREFMTRNATKIKTLSVSVVHTIEHATTLVPQLAKLTRLELTDLEQEFRMDQVLEFIKWHRVMFGPVLKEIILMERGAEVAEMMLNGVGDASHPFAGQGSGNGNSLFASPSINIPPARNSVVATSSTLPNSPGMWSSPIVMAAANTSTPSSTSTMKMMMPTGYTRLLATAAAAIASSTVSSTPLPGLKTLLLSFQMPASEPMDGPMATAATSAAATVTAKRLVQFLDRCRNLEHLQAPIRRADVFSWAATEKRSAMICAPILKNSRSKVLPRMKRLCLEGPTMELIECARDATVAFQDTLEELSLYSRWKVWQPMSLEIESSMRNLRRLTLEGEISLYFSLASLRWCPTLEELNLSSVRSAGQEAGQTGGEYQGMGGKHYYQAEQTFQPPPSPLIPTHYPSTRFGKDFSQRTLSQTPSIRRRHTHHQHHHHHQQQQQQHQSLPNMHQPHCQHRQQQDPGLGLLLYLRSREMDQIAMLPRLERLVLRGHWPVSDTVLRKIAEQCPRLKELSLDQTTGTSIGGLLLAVERMKNLRKLELRLNVVDLRLVRVAVKKLKWVEEVKLTSLGRENTK</sequence>
<dbReference type="InterPro" id="IPR032675">
    <property type="entry name" value="LRR_dom_sf"/>
</dbReference>
<feature type="compositionally biased region" description="Basic residues" evidence="1">
    <location>
        <begin position="923"/>
        <end position="937"/>
    </location>
</feature>
<feature type="region of interest" description="Disordered" evidence="1">
    <location>
        <begin position="216"/>
        <end position="244"/>
    </location>
</feature>
<protein>
    <recommendedName>
        <fullName evidence="4">F-box domain-containing protein</fullName>
    </recommendedName>
</protein>
<reference evidence="2" key="1">
    <citation type="journal article" date="2020" name="Fungal Divers.">
        <title>Resolving the Mortierellaceae phylogeny through synthesis of multi-gene phylogenetics and phylogenomics.</title>
        <authorList>
            <person name="Vandepol N."/>
            <person name="Liber J."/>
            <person name="Desiro A."/>
            <person name="Na H."/>
            <person name="Kennedy M."/>
            <person name="Barry K."/>
            <person name="Grigoriev I.V."/>
            <person name="Miller A.N."/>
            <person name="O'Donnell K."/>
            <person name="Stajich J.E."/>
            <person name="Bonito G."/>
        </authorList>
    </citation>
    <scope>NUCLEOTIDE SEQUENCE</scope>
    <source>
        <strain evidence="2">KOD1015</strain>
    </source>
</reference>
<dbReference type="Proteomes" id="UP000780801">
    <property type="component" value="Unassembled WGS sequence"/>
</dbReference>
<evidence type="ECO:0000256" key="1">
    <source>
        <dbReference type="SAM" id="MobiDB-lite"/>
    </source>
</evidence>
<dbReference type="OrthoDB" id="2403082at2759"/>
<feature type="compositionally biased region" description="Low complexity" evidence="1">
    <location>
        <begin position="126"/>
        <end position="145"/>
    </location>
</feature>
<evidence type="ECO:0000313" key="2">
    <source>
        <dbReference type="EMBL" id="KAF9584625.1"/>
    </source>
</evidence>